<evidence type="ECO:0000313" key="1">
    <source>
        <dbReference type="EMBL" id="KAI8526600.1"/>
    </source>
</evidence>
<accession>A0ACC0LCZ0</accession>
<proteinExistence type="predicted"/>
<protein>
    <submittedName>
        <fullName evidence="1">Uncharacterized protein</fullName>
    </submittedName>
</protein>
<sequence length="349" mass="37839">MEDIEDLLVGSGGAPPGFRLPVPASVGVNPKKKNNKRQPNLPKNHAIQSSLSGLLSPKIPGTESDSEYMAGQLSAFGYGLSNNPEEADLWLINTCTVKSPSQSAMDTLISKCRSAKKPLVVAGCVPQGSRDLKELEGVSVVGVQQIDRVVEVVEETLKGHEVRLLNRKTLPALDLPKVRKNKFVEILPINVGCLGACTYCKTKHARGHLGSYTIDSLVARVKTVVTDGVKEIWLSSEDTGAYGRDIGANLPMLLKAIVAELPSDGSTMLRVGMTNPPYILEHLKEIADVLCHPCVYSFLHVPVQSGSDRVLSVSCFEPLSLSLSHTHTHTWFFSYDEWCAGNETGVHCK</sequence>
<comment type="caution">
    <text evidence="1">The sequence shown here is derived from an EMBL/GenBank/DDBJ whole genome shotgun (WGS) entry which is preliminary data.</text>
</comment>
<dbReference type="EMBL" id="CM046399">
    <property type="protein sequence ID" value="KAI8526600.1"/>
    <property type="molecule type" value="Genomic_DNA"/>
</dbReference>
<name>A0ACC0LCZ0_RHOML</name>
<gene>
    <name evidence="1" type="ORF">RHMOL_Rhmol12G0008700</name>
</gene>
<dbReference type="Proteomes" id="UP001062846">
    <property type="component" value="Chromosome 12"/>
</dbReference>
<keyword evidence="2" id="KW-1185">Reference proteome</keyword>
<evidence type="ECO:0000313" key="2">
    <source>
        <dbReference type="Proteomes" id="UP001062846"/>
    </source>
</evidence>
<organism evidence="1 2">
    <name type="scientific">Rhododendron molle</name>
    <name type="common">Chinese azalea</name>
    <name type="synonym">Azalea mollis</name>
    <dbReference type="NCBI Taxonomy" id="49168"/>
    <lineage>
        <taxon>Eukaryota</taxon>
        <taxon>Viridiplantae</taxon>
        <taxon>Streptophyta</taxon>
        <taxon>Embryophyta</taxon>
        <taxon>Tracheophyta</taxon>
        <taxon>Spermatophyta</taxon>
        <taxon>Magnoliopsida</taxon>
        <taxon>eudicotyledons</taxon>
        <taxon>Gunneridae</taxon>
        <taxon>Pentapetalae</taxon>
        <taxon>asterids</taxon>
        <taxon>Ericales</taxon>
        <taxon>Ericaceae</taxon>
        <taxon>Ericoideae</taxon>
        <taxon>Rhodoreae</taxon>
        <taxon>Rhododendron</taxon>
    </lineage>
</organism>
<reference evidence="1" key="1">
    <citation type="submission" date="2022-02" db="EMBL/GenBank/DDBJ databases">
        <title>Plant Genome Project.</title>
        <authorList>
            <person name="Zhang R.-G."/>
        </authorList>
    </citation>
    <scope>NUCLEOTIDE SEQUENCE</scope>
    <source>
        <strain evidence="1">AT1</strain>
    </source>
</reference>